<dbReference type="Pfam" id="PF06537">
    <property type="entry name" value="DHOR"/>
    <property type="match status" value="3"/>
</dbReference>
<name>A0A951PCI3_9CYAN</name>
<dbReference type="PROSITE" id="PS51007">
    <property type="entry name" value="CYTC"/>
    <property type="match status" value="1"/>
</dbReference>
<reference evidence="8" key="2">
    <citation type="journal article" date="2022" name="Microbiol. Resour. Announc.">
        <title>Metagenome Sequencing to Explore Phylogenomics of Terrestrial Cyanobacteria.</title>
        <authorList>
            <person name="Ward R.D."/>
            <person name="Stajich J.E."/>
            <person name="Johansen J.R."/>
            <person name="Huntemann M."/>
            <person name="Clum A."/>
            <person name="Foster B."/>
            <person name="Foster B."/>
            <person name="Roux S."/>
            <person name="Palaniappan K."/>
            <person name="Varghese N."/>
            <person name="Mukherjee S."/>
            <person name="Reddy T.B.K."/>
            <person name="Daum C."/>
            <person name="Copeland A."/>
            <person name="Chen I.A."/>
            <person name="Ivanova N.N."/>
            <person name="Kyrpides N.C."/>
            <person name="Shapiro N."/>
            <person name="Eloe-Fadrosh E.A."/>
            <person name="Pietrasiak N."/>
        </authorList>
    </citation>
    <scope>NUCLEOTIDE SEQUENCE</scope>
    <source>
        <strain evidence="8">GSE-TBD4-15B</strain>
    </source>
</reference>
<evidence type="ECO:0000313" key="9">
    <source>
        <dbReference type="Proteomes" id="UP000707356"/>
    </source>
</evidence>
<dbReference type="AlphaFoldDB" id="A0A951PCI3"/>
<keyword evidence="3 4" id="KW-0408">Iron</keyword>
<dbReference type="Gene3D" id="1.10.760.10">
    <property type="entry name" value="Cytochrome c-like domain"/>
    <property type="match status" value="1"/>
</dbReference>
<evidence type="ECO:0000256" key="6">
    <source>
        <dbReference type="SAM" id="Phobius"/>
    </source>
</evidence>
<organism evidence="8 9">
    <name type="scientific">Pegethrix bostrychoides GSE-TBD4-15B</name>
    <dbReference type="NCBI Taxonomy" id="2839662"/>
    <lineage>
        <taxon>Bacteria</taxon>
        <taxon>Bacillati</taxon>
        <taxon>Cyanobacteriota</taxon>
        <taxon>Cyanophyceae</taxon>
        <taxon>Oculatellales</taxon>
        <taxon>Oculatellaceae</taxon>
        <taxon>Pegethrix</taxon>
    </lineage>
</organism>
<dbReference type="GO" id="GO:0046872">
    <property type="term" value="F:metal ion binding"/>
    <property type="evidence" value="ECO:0007669"/>
    <property type="project" value="UniProtKB-KW"/>
</dbReference>
<dbReference type="SUPFAM" id="SSF46626">
    <property type="entry name" value="Cytochrome c"/>
    <property type="match status" value="1"/>
</dbReference>
<evidence type="ECO:0000256" key="4">
    <source>
        <dbReference type="PROSITE-ProRule" id="PRU00433"/>
    </source>
</evidence>
<dbReference type="InterPro" id="IPR010538">
    <property type="entry name" value="DHOR"/>
</dbReference>
<proteinExistence type="predicted"/>
<keyword evidence="1 4" id="KW-0349">Heme</keyword>
<dbReference type="GO" id="GO:0004130">
    <property type="term" value="F:cytochrome-c peroxidase activity"/>
    <property type="evidence" value="ECO:0007669"/>
    <property type="project" value="TreeGrafter"/>
</dbReference>
<feature type="domain" description="Cytochrome c" evidence="7">
    <location>
        <begin position="364"/>
        <end position="495"/>
    </location>
</feature>
<keyword evidence="6" id="KW-0812">Transmembrane</keyword>
<dbReference type="PIRSF" id="PIRSF028099">
    <property type="entry name" value="DUF1111"/>
    <property type="match status" value="1"/>
</dbReference>
<dbReference type="GO" id="GO:0020037">
    <property type="term" value="F:heme binding"/>
    <property type="evidence" value="ECO:0007669"/>
    <property type="project" value="InterPro"/>
</dbReference>
<dbReference type="EMBL" id="JAHHHV010000069">
    <property type="protein sequence ID" value="MBW4466550.1"/>
    <property type="molecule type" value="Genomic_DNA"/>
</dbReference>
<feature type="region of interest" description="Disordered" evidence="5">
    <location>
        <begin position="140"/>
        <end position="166"/>
    </location>
</feature>
<dbReference type="GO" id="GO:0009055">
    <property type="term" value="F:electron transfer activity"/>
    <property type="evidence" value="ECO:0007669"/>
    <property type="project" value="InterPro"/>
</dbReference>
<evidence type="ECO:0000259" key="7">
    <source>
        <dbReference type="PROSITE" id="PS51007"/>
    </source>
</evidence>
<gene>
    <name evidence="8" type="ORF">KME07_14090</name>
</gene>
<reference evidence="8" key="1">
    <citation type="submission" date="2021-05" db="EMBL/GenBank/DDBJ databases">
        <authorList>
            <person name="Pietrasiak N."/>
            <person name="Ward R."/>
            <person name="Stajich J.E."/>
            <person name="Kurbessoian T."/>
        </authorList>
    </citation>
    <scope>NUCLEOTIDE SEQUENCE</scope>
    <source>
        <strain evidence="8">GSE-TBD4-15B</strain>
    </source>
</reference>
<protein>
    <submittedName>
        <fullName evidence="8">C-type cytochrome</fullName>
    </submittedName>
</protein>
<dbReference type="Proteomes" id="UP000707356">
    <property type="component" value="Unassembled WGS sequence"/>
</dbReference>
<feature type="compositionally biased region" description="Low complexity" evidence="5">
    <location>
        <begin position="140"/>
        <end position="163"/>
    </location>
</feature>
<dbReference type="InterPro" id="IPR036909">
    <property type="entry name" value="Cyt_c-like_dom_sf"/>
</dbReference>
<keyword evidence="6" id="KW-0472">Membrane</keyword>
<dbReference type="PANTHER" id="PTHR30600:SF4">
    <property type="entry name" value="CYTOCHROME C DOMAIN-CONTAINING PROTEIN"/>
    <property type="match status" value="1"/>
</dbReference>
<accession>A0A951PCI3</accession>
<comment type="caution">
    <text evidence="8">The sequence shown here is derived from an EMBL/GenBank/DDBJ whole genome shotgun (WGS) entry which is preliminary data.</text>
</comment>
<dbReference type="InterPro" id="IPR051395">
    <property type="entry name" value="Cytochrome_c_Peroxidase/MauG"/>
</dbReference>
<evidence type="ECO:0000256" key="3">
    <source>
        <dbReference type="ARBA" id="ARBA00023004"/>
    </source>
</evidence>
<dbReference type="PANTHER" id="PTHR30600">
    <property type="entry name" value="CYTOCHROME C PEROXIDASE-RELATED"/>
    <property type="match status" value="1"/>
</dbReference>
<evidence type="ECO:0000256" key="5">
    <source>
        <dbReference type="SAM" id="MobiDB-lite"/>
    </source>
</evidence>
<keyword evidence="6" id="KW-1133">Transmembrane helix</keyword>
<feature type="transmembrane region" description="Helical" evidence="6">
    <location>
        <begin position="21"/>
        <end position="40"/>
    </location>
</feature>
<dbReference type="InterPro" id="IPR009056">
    <property type="entry name" value="Cyt_c-like_dom"/>
</dbReference>
<evidence type="ECO:0000256" key="2">
    <source>
        <dbReference type="ARBA" id="ARBA00022723"/>
    </source>
</evidence>
<evidence type="ECO:0000313" key="8">
    <source>
        <dbReference type="EMBL" id="MBW4466550.1"/>
    </source>
</evidence>
<sequence>MTKLFIVPQRRIGLPSGIWTRRLWLALGAAVAGIILSTLLQMSVYSQPRLPLAGGETTVQNRTSRAYEQPAPNLDNYWSDRHAVGDLAFEAAFVTAPAKVNPGLGPLFNGTSCTGCHIKNGRGMPEKGQRVIRASQLLTAASSQNSSPASSTGDLSGDSLSSSQFPTDSYTVETIAPGENAQPVPGIGTQIQEQGVYGYAPEAVIQVDWQEQQGTYGDGSSYKLRSPQLQLARFNGQPLPTGLLLSNRIPPPVFGAGLLEAVPEANILQQADPDDLDRDGISGRPNRVWDVVEQAEVLGRFGWKASSPTLLQQSAAAYRNDMGVTNPLFSATDGKPDIDLGILKAAAIYVQTLGVPAQTQLDSPAVQRGEQLFMDANCAACHRIELPTGQHEIPALVNQTIYAYTDLLLHDMGSGLADNRPDFQATGNEWRTPPLWGIGLAQTVLPYSSYLHDGRARSLAEAILWHGGEAESAKERFRTLPADDRAALIQFLQSL</sequence>
<evidence type="ECO:0000256" key="1">
    <source>
        <dbReference type="ARBA" id="ARBA00022617"/>
    </source>
</evidence>
<keyword evidence="2 4" id="KW-0479">Metal-binding</keyword>